<organism evidence="2 3">
    <name type="scientific">Rhodococcus cercidiphylli</name>
    <dbReference type="NCBI Taxonomy" id="489916"/>
    <lineage>
        <taxon>Bacteria</taxon>
        <taxon>Bacillati</taxon>
        <taxon>Actinomycetota</taxon>
        <taxon>Actinomycetes</taxon>
        <taxon>Mycobacteriales</taxon>
        <taxon>Nocardiaceae</taxon>
        <taxon>Rhodococcus</taxon>
    </lineage>
</organism>
<evidence type="ECO:0008006" key="4">
    <source>
        <dbReference type="Google" id="ProtNLM"/>
    </source>
</evidence>
<dbReference type="Proteomes" id="UP001185899">
    <property type="component" value="Unassembled WGS sequence"/>
</dbReference>
<feature type="transmembrane region" description="Helical" evidence="1">
    <location>
        <begin position="75"/>
        <end position="98"/>
    </location>
</feature>
<name>A0ABU4AT16_9NOCA</name>
<feature type="transmembrane region" description="Helical" evidence="1">
    <location>
        <begin position="34"/>
        <end position="55"/>
    </location>
</feature>
<dbReference type="EMBL" id="JAWLKE010000001">
    <property type="protein sequence ID" value="MDV6229354.1"/>
    <property type="molecule type" value="Genomic_DNA"/>
</dbReference>
<evidence type="ECO:0000256" key="1">
    <source>
        <dbReference type="SAM" id="Phobius"/>
    </source>
</evidence>
<reference evidence="2 3" key="1">
    <citation type="submission" date="2023-10" db="EMBL/GenBank/DDBJ databases">
        <title>Development of a sustainable strategy for remediation of hydrocarbon-contaminated territories based on the waste exchange concept.</title>
        <authorList>
            <person name="Krivoruchko A."/>
        </authorList>
    </citation>
    <scope>NUCLEOTIDE SEQUENCE [LARGE SCALE GENOMIC DNA]</scope>
    <source>
        <strain evidence="2 3">IEGM 1322</strain>
    </source>
</reference>
<protein>
    <recommendedName>
        <fullName evidence="4">Transmembrane protein</fullName>
    </recommendedName>
</protein>
<feature type="transmembrane region" description="Helical" evidence="1">
    <location>
        <begin position="137"/>
        <end position="158"/>
    </location>
</feature>
<gene>
    <name evidence="2" type="ORF">R3P95_02250</name>
</gene>
<sequence length="195" mass="20743">MTETDGPDRVVPSRSAEELGRTERAVMTELDPGARAMVVAGLVMVLLFTFALPHTGSASGFDVLTGSDAAVAESIALPSRVFVVLVLTFGVVMSVLALVTRIWALAWAALAGCAVSSVYGMFSIWTRQTVPDNVQGAGPGIGLIIAWITVIALTFHWLKAVWKKTNAQLAAQEQRRIAAASGEQKLRLWDGHSAP</sequence>
<keyword evidence="1" id="KW-1133">Transmembrane helix</keyword>
<evidence type="ECO:0000313" key="3">
    <source>
        <dbReference type="Proteomes" id="UP001185899"/>
    </source>
</evidence>
<evidence type="ECO:0000313" key="2">
    <source>
        <dbReference type="EMBL" id="MDV6229354.1"/>
    </source>
</evidence>
<keyword evidence="1" id="KW-0472">Membrane</keyword>
<feature type="transmembrane region" description="Helical" evidence="1">
    <location>
        <begin position="105"/>
        <end position="125"/>
    </location>
</feature>
<dbReference type="RefSeq" id="WP_068050689.1">
    <property type="nucleotide sequence ID" value="NZ_JAWLKE010000001.1"/>
</dbReference>
<proteinExistence type="predicted"/>
<accession>A0ABU4AT16</accession>
<comment type="caution">
    <text evidence="2">The sequence shown here is derived from an EMBL/GenBank/DDBJ whole genome shotgun (WGS) entry which is preliminary data.</text>
</comment>
<keyword evidence="3" id="KW-1185">Reference proteome</keyword>
<keyword evidence="1" id="KW-0812">Transmembrane</keyword>